<dbReference type="EMBL" id="CAJPIZ010000593">
    <property type="protein sequence ID" value="CAG2101829.1"/>
    <property type="molecule type" value="Genomic_DNA"/>
</dbReference>
<evidence type="ECO:0000313" key="3">
    <source>
        <dbReference type="Proteomes" id="UP000759131"/>
    </source>
</evidence>
<gene>
    <name evidence="2" type="ORF">OSB1V03_LOCUS1870</name>
</gene>
<organism evidence="2">
    <name type="scientific">Medioppia subpectinata</name>
    <dbReference type="NCBI Taxonomy" id="1979941"/>
    <lineage>
        <taxon>Eukaryota</taxon>
        <taxon>Metazoa</taxon>
        <taxon>Ecdysozoa</taxon>
        <taxon>Arthropoda</taxon>
        <taxon>Chelicerata</taxon>
        <taxon>Arachnida</taxon>
        <taxon>Acari</taxon>
        <taxon>Acariformes</taxon>
        <taxon>Sarcoptiformes</taxon>
        <taxon>Oribatida</taxon>
        <taxon>Brachypylina</taxon>
        <taxon>Oppioidea</taxon>
        <taxon>Oppiidae</taxon>
        <taxon>Medioppia</taxon>
    </lineage>
</organism>
<proteinExistence type="predicted"/>
<name>A0A7R9KEG3_9ACAR</name>
<reference evidence="2" key="1">
    <citation type="submission" date="2020-11" db="EMBL/GenBank/DDBJ databases">
        <authorList>
            <person name="Tran Van P."/>
        </authorList>
    </citation>
    <scope>NUCLEOTIDE SEQUENCE</scope>
</reference>
<dbReference type="Proteomes" id="UP000759131">
    <property type="component" value="Unassembled WGS sequence"/>
</dbReference>
<keyword evidence="1" id="KW-0812">Transmembrane</keyword>
<feature type="transmembrane region" description="Helical" evidence="1">
    <location>
        <begin position="42"/>
        <end position="59"/>
    </location>
</feature>
<accession>A0A7R9KEG3</accession>
<dbReference type="EMBL" id="OC855168">
    <property type="protein sequence ID" value="CAD7621399.1"/>
    <property type="molecule type" value="Genomic_DNA"/>
</dbReference>
<dbReference type="AlphaFoldDB" id="A0A7R9KEG3"/>
<feature type="transmembrane region" description="Helical" evidence="1">
    <location>
        <begin position="154"/>
        <end position="174"/>
    </location>
</feature>
<evidence type="ECO:0000256" key="1">
    <source>
        <dbReference type="SAM" id="Phobius"/>
    </source>
</evidence>
<feature type="transmembrane region" description="Helical" evidence="1">
    <location>
        <begin position="15"/>
        <end position="35"/>
    </location>
</feature>
<evidence type="ECO:0000313" key="2">
    <source>
        <dbReference type="EMBL" id="CAD7621399.1"/>
    </source>
</evidence>
<sequence length="211" mass="23752">MHIVIHTLGPTIKELYVAINVLILFTMIYFLVVTCCDWTKQVLWAPLFLLMLTVVYSIIGYYEVGTAVGILQISITALIYAYLIELKLKSDRDCHQTVGCIRDDNSDGTHELHVCLPPEISETSLCAENLVAQNLCNCLINRDSSGGETLVSDLYGILNVAIMTMLVYFLVVIYNEWPQYSIVVATLSMLIDKTCQLIDKLGPIIKEIYYT</sequence>
<keyword evidence="1" id="KW-0472">Membrane</keyword>
<protein>
    <submittedName>
        <fullName evidence="2">Uncharacterized protein</fullName>
    </submittedName>
</protein>
<keyword evidence="3" id="KW-1185">Reference proteome</keyword>
<keyword evidence="1" id="KW-1133">Transmembrane helix</keyword>
<feature type="transmembrane region" description="Helical" evidence="1">
    <location>
        <begin position="65"/>
        <end position="83"/>
    </location>
</feature>